<dbReference type="Pfam" id="PF13671">
    <property type="entry name" value="AAA_33"/>
    <property type="match status" value="1"/>
</dbReference>
<dbReference type="InterPro" id="IPR011009">
    <property type="entry name" value="Kinase-like_dom_sf"/>
</dbReference>
<dbReference type="Gene3D" id="3.40.50.300">
    <property type="entry name" value="P-loop containing nucleotide triphosphate hydrolases"/>
    <property type="match status" value="1"/>
</dbReference>
<dbReference type="SUPFAM" id="SSF52540">
    <property type="entry name" value="P-loop containing nucleoside triphosphate hydrolases"/>
    <property type="match status" value="1"/>
</dbReference>
<dbReference type="Proteomes" id="UP001589700">
    <property type="component" value="Unassembled WGS sequence"/>
</dbReference>
<dbReference type="SUPFAM" id="SSF56112">
    <property type="entry name" value="Protein kinase-like (PK-like)"/>
    <property type="match status" value="1"/>
</dbReference>
<dbReference type="EMBL" id="JBHMDY010000002">
    <property type="protein sequence ID" value="MFB9259035.1"/>
    <property type="molecule type" value="Genomic_DNA"/>
</dbReference>
<dbReference type="PANTHER" id="PTHR43883">
    <property type="entry name" value="SLR0207 PROTEIN"/>
    <property type="match status" value="1"/>
</dbReference>
<dbReference type="InterPro" id="IPR027417">
    <property type="entry name" value="P-loop_NTPase"/>
</dbReference>
<comment type="caution">
    <text evidence="1">The sequence shown here is derived from an EMBL/GenBank/DDBJ whole genome shotgun (WGS) entry which is preliminary data.</text>
</comment>
<dbReference type="InterPro" id="IPR052732">
    <property type="entry name" value="Cell-binding_unc_protein"/>
</dbReference>
<evidence type="ECO:0000313" key="2">
    <source>
        <dbReference type="Proteomes" id="UP001589700"/>
    </source>
</evidence>
<dbReference type="RefSeq" id="WP_380023101.1">
    <property type="nucleotide sequence ID" value="NZ_JBHMDY010000002.1"/>
</dbReference>
<accession>A0ABV5JMU0</accession>
<reference evidence="1 2" key="1">
    <citation type="submission" date="2024-09" db="EMBL/GenBank/DDBJ databases">
        <authorList>
            <person name="Sun Q."/>
            <person name="Mori K."/>
        </authorList>
    </citation>
    <scope>NUCLEOTIDE SEQUENCE [LARGE SCALE GENOMIC DNA]</scope>
    <source>
        <strain evidence="1 2">CCM 7659</strain>
    </source>
</reference>
<gene>
    <name evidence="1" type="ORF">ACFFVD_04400</name>
</gene>
<keyword evidence="2" id="KW-1185">Reference proteome</keyword>
<evidence type="ECO:0000313" key="1">
    <source>
        <dbReference type="EMBL" id="MFB9259035.1"/>
    </source>
</evidence>
<sequence length="540" mass="58135">MDMSEPTGTGAWGPPVVVETHGALIFLWGDKAHKIRKPLDLGFLDNRTPTARAEQSRREVELNSRLAPDVYLGVLEVRRSRGRNPDNPGNDDDVVDHVVEMRRLPERLSLARLVRERQPGSRRVGDTDIVAGLGEVARQIAQLHDQSPRTREIDDAGLQDTLHGLWAESLEHLRRLEVGRDAREIVDDIAVLSYDYLRGRGPLLRSRIDAGRIVDGHGDLLAADVYLMEDGPRIIDCLEFDDRLRYGDAILDIGFLAMDLDRLGATDLAVVVVDSYRAASGDDAPTSLAHHYLAYRALVRAKVTAIRAEQGEGPAAIADARLALQLADRAVDSLLRGRVRLVLVGGVSGSGKSTLAAALADSLGAELLRSDVVRLELREGSAGTAGSAGPAGSAGSSGAAEGYSAAAMDAVYGELLARAARLLEHGRSVVLDATWLKPRRRAEAETVAADTHAELVEIACTAPRDELARRITERARGGADPSEATVEVLDAQLSDLGPWPDAIEVDTVALDVRDAAAVHEWAGRELGPLPWACLPGGRRD</sequence>
<organism evidence="1 2">
    <name type="scientific">Dietzia aerolata</name>
    <dbReference type="NCBI Taxonomy" id="595984"/>
    <lineage>
        <taxon>Bacteria</taxon>
        <taxon>Bacillati</taxon>
        <taxon>Actinomycetota</taxon>
        <taxon>Actinomycetes</taxon>
        <taxon>Mycobacteriales</taxon>
        <taxon>Dietziaceae</taxon>
        <taxon>Dietzia</taxon>
    </lineage>
</organism>
<proteinExistence type="predicted"/>
<dbReference type="PANTHER" id="PTHR43883:SF1">
    <property type="entry name" value="GLUCONOKINASE"/>
    <property type="match status" value="1"/>
</dbReference>
<protein>
    <submittedName>
        <fullName evidence="1">AAA family ATPase</fullName>
    </submittedName>
</protein>
<name>A0ABV5JMU0_9ACTN</name>